<sequence length="70" mass="7533">MGLSCFACFDGGNKRQRQEEDRLASAEARAKAAEAAQNVADGLMLSLLSVHLQILFKLLKGDGMSHALDI</sequence>
<proteinExistence type="predicted"/>
<dbReference type="AlphaFoldDB" id="A0A6A6M9U9"/>
<reference evidence="1 2" key="1">
    <citation type="journal article" date="2020" name="Mol. Plant">
        <title>The Chromosome-Based Rubber Tree Genome Provides New Insights into Spurge Genome Evolution and Rubber Biosynthesis.</title>
        <authorList>
            <person name="Liu J."/>
            <person name="Shi C."/>
            <person name="Shi C.C."/>
            <person name="Li W."/>
            <person name="Zhang Q.J."/>
            <person name="Zhang Y."/>
            <person name="Li K."/>
            <person name="Lu H.F."/>
            <person name="Shi C."/>
            <person name="Zhu S.T."/>
            <person name="Xiao Z.Y."/>
            <person name="Nan H."/>
            <person name="Yue Y."/>
            <person name="Zhu X.G."/>
            <person name="Wu Y."/>
            <person name="Hong X.N."/>
            <person name="Fan G.Y."/>
            <person name="Tong Y."/>
            <person name="Zhang D."/>
            <person name="Mao C.L."/>
            <person name="Liu Y.L."/>
            <person name="Hao S.J."/>
            <person name="Liu W.Q."/>
            <person name="Lv M.Q."/>
            <person name="Zhang H.B."/>
            <person name="Liu Y."/>
            <person name="Hu-Tang G.R."/>
            <person name="Wang J.P."/>
            <person name="Wang J.H."/>
            <person name="Sun Y.H."/>
            <person name="Ni S.B."/>
            <person name="Chen W.B."/>
            <person name="Zhang X.C."/>
            <person name="Jiao Y.N."/>
            <person name="Eichler E.E."/>
            <person name="Li G.H."/>
            <person name="Liu X."/>
            <person name="Gao L.Z."/>
        </authorList>
    </citation>
    <scope>NUCLEOTIDE SEQUENCE [LARGE SCALE GENOMIC DNA]</scope>
    <source>
        <strain evidence="2">cv. GT1</strain>
        <tissue evidence="1">Leaf</tissue>
    </source>
</reference>
<accession>A0A6A6M9U9</accession>
<dbReference type="EMBL" id="JAAGAX010000006">
    <property type="protein sequence ID" value="KAF2309637.1"/>
    <property type="molecule type" value="Genomic_DNA"/>
</dbReference>
<name>A0A6A6M9U9_HEVBR</name>
<protein>
    <submittedName>
        <fullName evidence="1">Uncharacterized protein</fullName>
    </submittedName>
</protein>
<dbReference type="PANTHER" id="PTHR36813">
    <property type="entry name" value="TRANSMEMBRANE PROTEIN"/>
    <property type="match status" value="1"/>
</dbReference>
<dbReference type="Proteomes" id="UP000467840">
    <property type="component" value="Chromosome 14"/>
</dbReference>
<evidence type="ECO:0000313" key="1">
    <source>
        <dbReference type="EMBL" id="KAF2309637.1"/>
    </source>
</evidence>
<evidence type="ECO:0000313" key="2">
    <source>
        <dbReference type="Proteomes" id="UP000467840"/>
    </source>
</evidence>
<organism evidence="1 2">
    <name type="scientific">Hevea brasiliensis</name>
    <name type="common">Para rubber tree</name>
    <name type="synonym">Siphonia brasiliensis</name>
    <dbReference type="NCBI Taxonomy" id="3981"/>
    <lineage>
        <taxon>Eukaryota</taxon>
        <taxon>Viridiplantae</taxon>
        <taxon>Streptophyta</taxon>
        <taxon>Embryophyta</taxon>
        <taxon>Tracheophyta</taxon>
        <taxon>Spermatophyta</taxon>
        <taxon>Magnoliopsida</taxon>
        <taxon>eudicotyledons</taxon>
        <taxon>Gunneridae</taxon>
        <taxon>Pentapetalae</taxon>
        <taxon>rosids</taxon>
        <taxon>fabids</taxon>
        <taxon>Malpighiales</taxon>
        <taxon>Euphorbiaceae</taxon>
        <taxon>Crotonoideae</taxon>
        <taxon>Micrandreae</taxon>
        <taxon>Hevea</taxon>
    </lineage>
</organism>
<gene>
    <name evidence="1" type="ORF">GH714_004400</name>
</gene>
<keyword evidence="2" id="KW-1185">Reference proteome</keyword>
<dbReference type="PANTHER" id="PTHR36813:SF1">
    <property type="entry name" value="TRANSMEMBRANE PROTEIN"/>
    <property type="match status" value="1"/>
</dbReference>
<comment type="caution">
    <text evidence="1">The sequence shown here is derived from an EMBL/GenBank/DDBJ whole genome shotgun (WGS) entry which is preliminary data.</text>
</comment>